<dbReference type="PANTHER" id="PTHR30489">
    <property type="entry name" value="LIPOPROTEIN-RELEASING SYSTEM TRANSMEMBRANE PROTEIN LOLE"/>
    <property type="match status" value="1"/>
</dbReference>
<dbReference type="Proteomes" id="UP000070186">
    <property type="component" value="Unassembled WGS sequence"/>
</dbReference>
<reference evidence="10 11" key="1">
    <citation type="submission" date="2015-12" db="EMBL/GenBank/DDBJ databases">
        <title>Nitrous oxide reduction kinetics distinguish bacteria harboring typical versus atypical NosZ.</title>
        <authorList>
            <person name="Yoon S."/>
            <person name="Nissen S."/>
            <person name="Park D."/>
            <person name="Sanford R.A."/>
            <person name="Loeffler F.E."/>
        </authorList>
    </citation>
    <scope>NUCLEOTIDE SEQUENCE [LARGE SCALE GENOMIC DNA]</scope>
    <source>
        <strain evidence="10 11">ATCC BAA-841</strain>
    </source>
</reference>
<dbReference type="GO" id="GO:0044874">
    <property type="term" value="P:lipoprotein localization to outer membrane"/>
    <property type="evidence" value="ECO:0007669"/>
    <property type="project" value="TreeGrafter"/>
</dbReference>
<evidence type="ECO:0000256" key="5">
    <source>
        <dbReference type="ARBA" id="ARBA00022989"/>
    </source>
</evidence>
<gene>
    <name evidence="10" type="ORF">AT959_06950</name>
</gene>
<accession>A0A133XKE0</accession>
<feature type="domain" description="ABC3 transporter permease C-terminal" evidence="8">
    <location>
        <begin position="279"/>
        <end position="402"/>
    </location>
</feature>
<feature type="transmembrane region" description="Helical" evidence="7">
    <location>
        <begin position="326"/>
        <end position="352"/>
    </location>
</feature>
<feature type="transmembrane region" description="Helical" evidence="7">
    <location>
        <begin position="275"/>
        <end position="293"/>
    </location>
</feature>
<evidence type="ECO:0000313" key="10">
    <source>
        <dbReference type="EMBL" id="KXB31400.1"/>
    </source>
</evidence>
<feature type="transmembrane region" description="Helical" evidence="7">
    <location>
        <begin position="372"/>
        <end position="392"/>
    </location>
</feature>
<organism evidence="10 11">
    <name type="scientific">Dechloromonas denitrificans</name>
    <dbReference type="NCBI Taxonomy" id="281362"/>
    <lineage>
        <taxon>Bacteria</taxon>
        <taxon>Pseudomonadati</taxon>
        <taxon>Pseudomonadota</taxon>
        <taxon>Betaproteobacteria</taxon>
        <taxon>Rhodocyclales</taxon>
        <taxon>Azonexaceae</taxon>
        <taxon>Dechloromonas</taxon>
    </lineage>
</organism>
<dbReference type="InterPro" id="IPR051447">
    <property type="entry name" value="Lipoprotein-release_system"/>
</dbReference>
<evidence type="ECO:0000256" key="6">
    <source>
        <dbReference type="ARBA" id="ARBA00023136"/>
    </source>
</evidence>
<evidence type="ECO:0000259" key="9">
    <source>
        <dbReference type="Pfam" id="PF12704"/>
    </source>
</evidence>
<evidence type="ECO:0000313" key="11">
    <source>
        <dbReference type="Proteomes" id="UP000070186"/>
    </source>
</evidence>
<dbReference type="Pfam" id="PF12704">
    <property type="entry name" value="MacB_PCD"/>
    <property type="match status" value="1"/>
</dbReference>
<comment type="subcellular location">
    <subcellularLocation>
        <location evidence="1">Cell membrane</location>
        <topology evidence="1">Multi-pass membrane protein</topology>
    </subcellularLocation>
</comment>
<dbReference type="PANTHER" id="PTHR30489:SF0">
    <property type="entry name" value="LIPOPROTEIN-RELEASING SYSTEM TRANSMEMBRANE PROTEIN LOLE"/>
    <property type="match status" value="1"/>
</dbReference>
<feature type="domain" description="MacB-like periplasmic core" evidence="9">
    <location>
        <begin position="23"/>
        <end position="244"/>
    </location>
</feature>
<sequence>MNIRTFRGFSLALRNLLRHRARTAGTMAAISLGVASLMLAGGFVQDIFVQLGEATIHSQTGHIQLARQGFWATRTRTPENHMIEQVDEIKRSLTTLPAIEQIVTRINFSGMLNNGKRDLGIIGDGIEPDGEAKIGSFMRYIEGRALTDKDTDGIVVGQGVARTLNLKIGDRVTLLISLAQGAVNTLDFQVIGVFQSFSKEFDARAVRIPMTATRELLDTQSSHLLVISLSQTAETDIIAQAIRAPVKTYGLELSTWRELSDFYEKTVQLYDAQFGVLRLIIFFMVLLSVANSVNMTLFERTREFGTLLALGETPGSVFALIMTESALLGLFGALLGITLGLVFALIISSIGIEMPPPPNSNLGYTAQIRLNFTMALVSGGIGFFATFLASVLPAHRASKLNITDALRHGV</sequence>
<evidence type="ECO:0000256" key="2">
    <source>
        <dbReference type="ARBA" id="ARBA00005236"/>
    </source>
</evidence>
<evidence type="ECO:0000256" key="1">
    <source>
        <dbReference type="ARBA" id="ARBA00004651"/>
    </source>
</evidence>
<keyword evidence="3" id="KW-1003">Cell membrane</keyword>
<feature type="transmembrane region" description="Helical" evidence="7">
    <location>
        <begin position="21"/>
        <end position="44"/>
    </location>
</feature>
<evidence type="ECO:0000256" key="3">
    <source>
        <dbReference type="ARBA" id="ARBA00022475"/>
    </source>
</evidence>
<evidence type="ECO:0000256" key="4">
    <source>
        <dbReference type="ARBA" id="ARBA00022692"/>
    </source>
</evidence>
<dbReference type="InterPro" id="IPR003838">
    <property type="entry name" value="ABC3_permease_C"/>
</dbReference>
<dbReference type="GO" id="GO:0098797">
    <property type="term" value="C:plasma membrane protein complex"/>
    <property type="evidence" value="ECO:0007669"/>
    <property type="project" value="TreeGrafter"/>
</dbReference>
<keyword evidence="5 7" id="KW-1133">Transmembrane helix</keyword>
<protein>
    <submittedName>
        <fullName evidence="10">ABC transporter permease</fullName>
    </submittedName>
</protein>
<name>A0A133XKE0_9RHOO</name>
<keyword evidence="11" id="KW-1185">Reference proteome</keyword>
<proteinExistence type="inferred from homology"/>
<dbReference type="InterPro" id="IPR025857">
    <property type="entry name" value="MacB_PCD"/>
</dbReference>
<comment type="similarity">
    <text evidence="2">Belongs to the ABC-4 integral membrane protein family. LolC/E subfamily.</text>
</comment>
<keyword evidence="6 7" id="KW-0472">Membrane</keyword>
<dbReference type="STRING" id="281362.AT959_06950"/>
<dbReference type="AlphaFoldDB" id="A0A133XKE0"/>
<evidence type="ECO:0000259" key="8">
    <source>
        <dbReference type="Pfam" id="PF02687"/>
    </source>
</evidence>
<comment type="caution">
    <text evidence="10">The sequence shown here is derived from an EMBL/GenBank/DDBJ whole genome shotgun (WGS) entry which is preliminary data.</text>
</comment>
<dbReference type="Pfam" id="PF02687">
    <property type="entry name" value="FtsX"/>
    <property type="match status" value="1"/>
</dbReference>
<dbReference type="RefSeq" id="WP_066882012.1">
    <property type="nucleotide sequence ID" value="NZ_LODL01000013.1"/>
</dbReference>
<keyword evidence="4 7" id="KW-0812">Transmembrane</keyword>
<dbReference type="EMBL" id="LODL01000013">
    <property type="protein sequence ID" value="KXB31400.1"/>
    <property type="molecule type" value="Genomic_DNA"/>
</dbReference>
<evidence type="ECO:0000256" key="7">
    <source>
        <dbReference type="SAM" id="Phobius"/>
    </source>
</evidence>